<dbReference type="InterPro" id="IPR036942">
    <property type="entry name" value="Beta-barrel_TonB_sf"/>
</dbReference>
<name>A0ABT3PKU9_9BACT</name>
<dbReference type="SUPFAM" id="SSF56935">
    <property type="entry name" value="Porins"/>
    <property type="match status" value="1"/>
</dbReference>
<dbReference type="Gene3D" id="2.40.170.20">
    <property type="entry name" value="TonB-dependent receptor, beta-barrel domain"/>
    <property type="match status" value="1"/>
</dbReference>
<dbReference type="NCBIfam" id="TIGR04057">
    <property type="entry name" value="SusC_RagA_signa"/>
    <property type="match status" value="1"/>
</dbReference>
<sequence>MGLIAILVVPFSMNASDIENSLLFTQQTNQEHTVSGVVTSADEGEQLPGVNITVKGTSIGTSTDVDGGFSLTAPSDSDTLVFSFVGFTRQEVPINGRSTINVQMSPQTLEGEELVVVGYGAQEAQDVTGSVSSVSSEALSEVPVSDPASALQGRAAGVMVSSTGNGTPGEGVVVRIRGRRSLTAGNDPLFVVDGIPYSGGLSDINTENIESMEVLKDASATAIYGSRGANGVVIITTKRGGNHETMVSYDGYYGMSVQLSNPDVFNAEEFADMKREAYRHSGEYDGDDTDIFQPPELESIENGNSYDYTDRVTDDFGYQQSHNITVQGGNQSTQFAISGNFFNEVGIIPGQSFDRYNLRVNLDHDISDRLHIGTSTLLARNVRKVGSNPFGTALSMNPLGNPYDEDGTLDFRPTNDGLIANPLNDLVPGKMLDDRNRIRIFSNIFAEYDISDNFSYRLNFGPDLSSYRRGIFQGTLTTARAEGTPYAEKEEELSFNYTLENILNYQQDFGNIHSIKATGLFSIQSSKFEEDIIAVSGLPYESQKYHNLGTGDQTENIESFLYEWSIMSFMGRINYQLNDRYLFTVSGRADGSSRLAEGNKWGIFPSAAIGWRITEEPFMENQDLFSNLKLRASYGVTGNTAIDPYQTRSLLAQTTYQFGEEAGFGYAPNQISNPELQWETSSQVNIGLDFGLWDSRVTGGIEVYETTTTDMLLERNLPITSGFGSVFQNIGETKNRGLEITLNTQNIVGTSRDDFTWSSDLTFGANDEEIVELFGDGEDDVGNQWFIGAPLTVFYDYEKIGIWQEDEASAADSYGQAPGDIKVRDQNEDGVINEQDRVIQGTNLPDWTAGFANHLSYKGIDFSVYLYASVGQTIDNSFERPNLIGRYNTADVDYWTPENPTNKHPRPESGIESPLYGSSRGYEDGSFLKIRNVRLGYNLPVSLTNQLGIRSLRIYANAETPLLFSKTGNIDPEQYDGVIEGEVPTTRLYTLGVNINF</sequence>
<evidence type="ECO:0000256" key="8">
    <source>
        <dbReference type="PROSITE-ProRule" id="PRU01360"/>
    </source>
</evidence>
<feature type="domain" description="TonB-dependent receptor-like beta-barrel" evidence="10">
    <location>
        <begin position="401"/>
        <end position="892"/>
    </location>
</feature>
<evidence type="ECO:0000256" key="3">
    <source>
        <dbReference type="ARBA" id="ARBA00022452"/>
    </source>
</evidence>
<dbReference type="EMBL" id="JAGGJA010000003">
    <property type="protein sequence ID" value="MCW9706373.1"/>
    <property type="molecule type" value="Genomic_DNA"/>
</dbReference>
<dbReference type="RefSeq" id="WP_265765078.1">
    <property type="nucleotide sequence ID" value="NZ_JAGGJA010000003.1"/>
</dbReference>
<comment type="caution">
    <text evidence="12">The sequence shown here is derived from an EMBL/GenBank/DDBJ whole genome shotgun (WGS) entry which is preliminary data.</text>
</comment>
<protein>
    <submittedName>
        <fullName evidence="12">TonB-dependent receptor</fullName>
    </submittedName>
</protein>
<comment type="subcellular location">
    <subcellularLocation>
        <location evidence="1 8">Cell outer membrane</location>
        <topology evidence="1 8">Multi-pass membrane protein</topology>
    </subcellularLocation>
</comment>
<keyword evidence="3 8" id="KW-1134">Transmembrane beta strand</keyword>
<dbReference type="InterPro" id="IPR023997">
    <property type="entry name" value="TonB-dep_OMP_SusC/RagA_CS"/>
</dbReference>
<dbReference type="Proteomes" id="UP001207918">
    <property type="component" value="Unassembled WGS sequence"/>
</dbReference>
<dbReference type="PROSITE" id="PS52016">
    <property type="entry name" value="TONB_DEPENDENT_REC_3"/>
    <property type="match status" value="1"/>
</dbReference>
<evidence type="ECO:0000256" key="2">
    <source>
        <dbReference type="ARBA" id="ARBA00022448"/>
    </source>
</evidence>
<proteinExistence type="inferred from homology"/>
<dbReference type="Pfam" id="PF13715">
    <property type="entry name" value="CarbopepD_reg_2"/>
    <property type="match status" value="1"/>
</dbReference>
<keyword evidence="2 8" id="KW-0813">Transport</keyword>
<evidence type="ECO:0000313" key="13">
    <source>
        <dbReference type="Proteomes" id="UP001207918"/>
    </source>
</evidence>
<evidence type="ECO:0000256" key="7">
    <source>
        <dbReference type="ARBA" id="ARBA00023237"/>
    </source>
</evidence>
<dbReference type="InterPro" id="IPR000531">
    <property type="entry name" value="Beta-barrel_TonB"/>
</dbReference>
<dbReference type="Pfam" id="PF07715">
    <property type="entry name" value="Plug"/>
    <property type="match status" value="1"/>
</dbReference>
<organism evidence="12 13">
    <name type="scientific">Fodinibius salsisoli</name>
    <dbReference type="NCBI Taxonomy" id="2820877"/>
    <lineage>
        <taxon>Bacteria</taxon>
        <taxon>Pseudomonadati</taxon>
        <taxon>Balneolota</taxon>
        <taxon>Balneolia</taxon>
        <taxon>Balneolales</taxon>
        <taxon>Balneolaceae</taxon>
        <taxon>Fodinibius</taxon>
    </lineage>
</organism>
<evidence type="ECO:0000256" key="5">
    <source>
        <dbReference type="ARBA" id="ARBA00023077"/>
    </source>
</evidence>
<dbReference type="Pfam" id="PF00593">
    <property type="entry name" value="TonB_dep_Rec_b-barrel"/>
    <property type="match status" value="1"/>
</dbReference>
<dbReference type="Gene3D" id="2.60.40.1120">
    <property type="entry name" value="Carboxypeptidase-like, regulatory domain"/>
    <property type="match status" value="1"/>
</dbReference>
<feature type="domain" description="TonB-dependent receptor plug" evidence="11">
    <location>
        <begin position="124"/>
        <end position="232"/>
    </location>
</feature>
<dbReference type="InterPro" id="IPR037066">
    <property type="entry name" value="Plug_dom_sf"/>
</dbReference>
<dbReference type="SUPFAM" id="SSF49464">
    <property type="entry name" value="Carboxypeptidase regulatory domain-like"/>
    <property type="match status" value="1"/>
</dbReference>
<reference evidence="12 13" key="1">
    <citation type="submission" date="2021-03" db="EMBL/GenBank/DDBJ databases">
        <title>Aliifodinibius sp. nov., a new bacterium isolated from saline soil.</title>
        <authorList>
            <person name="Galisteo C."/>
            <person name="De La Haba R."/>
            <person name="Sanchez-Porro C."/>
            <person name="Ventosa A."/>
        </authorList>
    </citation>
    <scope>NUCLEOTIDE SEQUENCE [LARGE SCALE GENOMIC DNA]</scope>
    <source>
        <strain evidence="12 13">1BSP15-2V2</strain>
    </source>
</reference>
<dbReference type="InterPro" id="IPR008969">
    <property type="entry name" value="CarboxyPept-like_regulatory"/>
</dbReference>
<keyword evidence="13" id="KW-1185">Reference proteome</keyword>
<keyword evidence="5 9" id="KW-0798">TonB box</keyword>
<accession>A0ABT3PKU9</accession>
<dbReference type="InterPro" id="IPR023996">
    <property type="entry name" value="TonB-dep_OMP_SusC/RagA"/>
</dbReference>
<keyword evidence="7 8" id="KW-0998">Cell outer membrane</keyword>
<dbReference type="InterPro" id="IPR012910">
    <property type="entry name" value="Plug_dom"/>
</dbReference>
<dbReference type="Gene3D" id="2.170.130.10">
    <property type="entry name" value="TonB-dependent receptor, plug domain"/>
    <property type="match status" value="1"/>
</dbReference>
<evidence type="ECO:0000256" key="6">
    <source>
        <dbReference type="ARBA" id="ARBA00023136"/>
    </source>
</evidence>
<gene>
    <name evidence="12" type="ORF">J6I44_05885</name>
</gene>
<evidence type="ECO:0000313" key="12">
    <source>
        <dbReference type="EMBL" id="MCW9706373.1"/>
    </source>
</evidence>
<evidence type="ECO:0000259" key="10">
    <source>
        <dbReference type="Pfam" id="PF00593"/>
    </source>
</evidence>
<dbReference type="NCBIfam" id="TIGR04056">
    <property type="entry name" value="OMP_RagA_SusC"/>
    <property type="match status" value="1"/>
</dbReference>
<evidence type="ECO:0000256" key="9">
    <source>
        <dbReference type="RuleBase" id="RU003357"/>
    </source>
</evidence>
<comment type="similarity">
    <text evidence="8 9">Belongs to the TonB-dependent receptor family.</text>
</comment>
<evidence type="ECO:0000256" key="4">
    <source>
        <dbReference type="ARBA" id="ARBA00022692"/>
    </source>
</evidence>
<keyword evidence="4 8" id="KW-0812">Transmembrane</keyword>
<dbReference type="InterPro" id="IPR039426">
    <property type="entry name" value="TonB-dep_rcpt-like"/>
</dbReference>
<evidence type="ECO:0000256" key="1">
    <source>
        <dbReference type="ARBA" id="ARBA00004571"/>
    </source>
</evidence>
<keyword evidence="12" id="KW-0675">Receptor</keyword>
<keyword evidence="6 8" id="KW-0472">Membrane</keyword>
<evidence type="ECO:0000259" key="11">
    <source>
        <dbReference type="Pfam" id="PF07715"/>
    </source>
</evidence>